<keyword evidence="3" id="KW-1185">Reference proteome</keyword>
<evidence type="ECO:0000313" key="2">
    <source>
        <dbReference type="EMBL" id="TYB80922.1"/>
    </source>
</evidence>
<comment type="caution">
    <text evidence="2">The sequence shown here is derived from an EMBL/GenBank/DDBJ whole genome shotgun (WGS) entry which is preliminary data.</text>
</comment>
<dbReference type="RefSeq" id="WP_148377985.1">
    <property type="nucleotide sequence ID" value="NZ_VSIY01000009.1"/>
</dbReference>
<gene>
    <name evidence="2" type="ORF">FVF75_10745</name>
</gene>
<evidence type="ECO:0000256" key="1">
    <source>
        <dbReference type="SAM" id="Phobius"/>
    </source>
</evidence>
<dbReference type="InterPro" id="IPR018919">
    <property type="entry name" value="DUF2484"/>
</dbReference>
<accession>A0A5D0RHB7</accession>
<dbReference type="Proteomes" id="UP000322080">
    <property type="component" value="Unassembled WGS sequence"/>
</dbReference>
<protein>
    <submittedName>
        <fullName evidence="2">DUF2484 family protein</fullName>
    </submittedName>
</protein>
<dbReference type="AlphaFoldDB" id="A0A5D0RHB7"/>
<proteinExistence type="predicted"/>
<dbReference type="Pfam" id="PF10658">
    <property type="entry name" value="DUF2484"/>
    <property type="match status" value="1"/>
</dbReference>
<evidence type="ECO:0000313" key="3">
    <source>
        <dbReference type="Proteomes" id="UP000322080"/>
    </source>
</evidence>
<organism evidence="2 3">
    <name type="scientific">Maritimibacter fusiformis</name>
    <dbReference type="NCBI Taxonomy" id="2603819"/>
    <lineage>
        <taxon>Bacteria</taxon>
        <taxon>Pseudomonadati</taxon>
        <taxon>Pseudomonadota</taxon>
        <taxon>Alphaproteobacteria</taxon>
        <taxon>Rhodobacterales</taxon>
        <taxon>Roseobacteraceae</taxon>
        <taxon>Maritimibacter</taxon>
    </lineage>
</organism>
<keyword evidence="1" id="KW-0812">Transmembrane</keyword>
<keyword evidence="1" id="KW-0472">Membrane</keyword>
<feature type="transmembrane region" description="Helical" evidence="1">
    <location>
        <begin position="35"/>
        <end position="61"/>
    </location>
</feature>
<sequence length="84" mass="9227">MTPSLIAACLWALGGTVTAFLPMRYQMIPGSLLLLTAIPLMIWIGAENGWVWTGLALAAFLSMMRRPLGYLIARARGQKPELPR</sequence>
<reference evidence="2 3" key="1">
    <citation type="submission" date="2019-08" db="EMBL/GenBank/DDBJ databases">
        <title>Identification of a novel species of the genus Boseongicola.</title>
        <authorList>
            <person name="Zhang X.-Q."/>
        </authorList>
    </citation>
    <scope>NUCLEOTIDE SEQUENCE [LARGE SCALE GENOMIC DNA]</scope>
    <source>
        <strain evidence="2 3">HY14</strain>
    </source>
</reference>
<dbReference type="EMBL" id="VSIY01000009">
    <property type="protein sequence ID" value="TYB80922.1"/>
    <property type="molecule type" value="Genomic_DNA"/>
</dbReference>
<keyword evidence="1" id="KW-1133">Transmembrane helix</keyword>
<name>A0A5D0RHB7_9RHOB</name>